<keyword evidence="9" id="KW-1185">Reference proteome</keyword>
<dbReference type="Gene3D" id="1.10.10.10">
    <property type="entry name" value="Winged helix-like DNA-binding domain superfamily/Winged helix DNA-binding domain"/>
    <property type="match status" value="1"/>
</dbReference>
<dbReference type="InterPro" id="IPR029016">
    <property type="entry name" value="GAF-like_dom_sf"/>
</dbReference>
<evidence type="ECO:0000256" key="4">
    <source>
        <dbReference type="ARBA" id="ARBA00023163"/>
    </source>
</evidence>
<evidence type="ECO:0000256" key="3">
    <source>
        <dbReference type="ARBA" id="ARBA00023016"/>
    </source>
</evidence>
<comment type="caution">
    <text evidence="8">The sequence shown here is derived from an EMBL/GenBank/DDBJ whole genome shotgun (WGS) entry which is preliminary data.</text>
</comment>
<dbReference type="Pfam" id="PF03444">
    <property type="entry name" value="WHD_HrcA"/>
    <property type="match status" value="1"/>
</dbReference>
<keyword evidence="2 5" id="KW-0805">Transcription regulation</keyword>
<dbReference type="SUPFAM" id="SSF46785">
    <property type="entry name" value="Winged helix' DNA-binding domain"/>
    <property type="match status" value="1"/>
</dbReference>
<dbReference type="Gene3D" id="3.30.450.40">
    <property type="match status" value="1"/>
</dbReference>
<dbReference type="HAMAP" id="MF_00081">
    <property type="entry name" value="HrcA"/>
    <property type="match status" value="1"/>
</dbReference>
<dbReference type="Pfam" id="PF01628">
    <property type="entry name" value="HrcA"/>
    <property type="match status" value="1"/>
</dbReference>
<feature type="domain" description="Heat-inducible transcription repressor HrcA C-terminal" evidence="6">
    <location>
        <begin position="105"/>
        <end position="322"/>
    </location>
</feature>
<dbReference type="PIRSF" id="PIRSF005485">
    <property type="entry name" value="HrcA"/>
    <property type="match status" value="1"/>
</dbReference>
<dbReference type="EMBL" id="JACSNR010000002">
    <property type="protein sequence ID" value="MBM6922759.1"/>
    <property type="molecule type" value="Genomic_DNA"/>
</dbReference>
<dbReference type="InterPro" id="IPR036388">
    <property type="entry name" value="WH-like_DNA-bd_sf"/>
</dbReference>
<dbReference type="Proteomes" id="UP000724149">
    <property type="component" value="Unassembled WGS sequence"/>
</dbReference>
<comment type="function">
    <text evidence="5">Negative regulator of class I heat shock genes (grpE-dnaK-dnaJ and groELS operons). Prevents heat-shock induction of these operons.</text>
</comment>
<evidence type="ECO:0000259" key="7">
    <source>
        <dbReference type="Pfam" id="PF03444"/>
    </source>
</evidence>
<dbReference type="InterPro" id="IPR036390">
    <property type="entry name" value="WH_DNA-bd_sf"/>
</dbReference>
<gene>
    <name evidence="5 8" type="primary">hrcA</name>
    <name evidence="8" type="ORF">H9X81_03500</name>
</gene>
<dbReference type="RefSeq" id="WP_204719861.1">
    <property type="nucleotide sequence ID" value="NZ_JACSNR010000002.1"/>
</dbReference>
<keyword evidence="1 5" id="KW-0678">Repressor</keyword>
<evidence type="ECO:0000259" key="6">
    <source>
        <dbReference type="Pfam" id="PF01628"/>
    </source>
</evidence>
<keyword evidence="4 5" id="KW-0804">Transcription</keyword>
<sequence>MELDERKRRVLSIIADLYTKTGEPVGSKVVALYLDSAYSPATIRNDMAALFDLGLLEQPHTSAGRVPSHLGYRVFVDELMQVKPVSGKLRDSIEAMFNIRDPDPDKLLQDAAKALSEITGCAAFTSTHTPDTVTVRQVEIIPSGEHAVVIMVMTSNGVIRSRVCRTNFRVTGEVVEFLKAYCAGKLAGRTLREISLQYMGSVTMELGEYSRIFTPLFAAIFNLCAEIYGGQYYMEGGIKLLSYPELARDADRLLPYIWESRNVQKLIQRASPEQTTIFIGKENQCEELRNSSAVITPFAIGNRSTGSIGIIGPIRMDYAAMVAETEYFARLVGELLTEIFEE</sequence>
<keyword evidence="3 5" id="KW-0346">Stress response</keyword>
<dbReference type="SUPFAM" id="SSF55781">
    <property type="entry name" value="GAF domain-like"/>
    <property type="match status" value="1"/>
</dbReference>
<evidence type="ECO:0000256" key="2">
    <source>
        <dbReference type="ARBA" id="ARBA00023015"/>
    </source>
</evidence>
<reference evidence="8 9" key="1">
    <citation type="journal article" date="2021" name="Sci. Rep.">
        <title>The distribution of antibiotic resistance genes in chicken gut microbiota commensals.</title>
        <authorList>
            <person name="Juricova H."/>
            <person name="Matiasovicova J."/>
            <person name="Kubasova T."/>
            <person name="Cejkova D."/>
            <person name="Rychlik I."/>
        </authorList>
    </citation>
    <scope>NUCLEOTIDE SEQUENCE [LARGE SCALE GENOMIC DNA]</scope>
    <source>
        <strain evidence="8 9">An564</strain>
    </source>
</reference>
<evidence type="ECO:0000256" key="1">
    <source>
        <dbReference type="ARBA" id="ARBA00022491"/>
    </source>
</evidence>
<dbReference type="InterPro" id="IPR002571">
    <property type="entry name" value="HrcA"/>
</dbReference>
<evidence type="ECO:0000313" key="9">
    <source>
        <dbReference type="Proteomes" id="UP000724149"/>
    </source>
</evidence>
<dbReference type="PANTHER" id="PTHR34824:SF1">
    <property type="entry name" value="HEAT-INDUCIBLE TRANSCRIPTION REPRESSOR HRCA"/>
    <property type="match status" value="1"/>
</dbReference>
<dbReference type="InterPro" id="IPR021153">
    <property type="entry name" value="HrcA_C"/>
</dbReference>
<dbReference type="NCBIfam" id="TIGR00331">
    <property type="entry name" value="hrcA"/>
    <property type="match status" value="1"/>
</dbReference>
<protein>
    <recommendedName>
        <fullName evidence="5">Heat-inducible transcription repressor HrcA</fullName>
    </recommendedName>
</protein>
<dbReference type="Gene3D" id="3.30.390.60">
    <property type="entry name" value="Heat-inducible transcription repressor hrca homolog, domain 3"/>
    <property type="match status" value="1"/>
</dbReference>
<organism evidence="8 9">
    <name type="scientific">Hydrogenoanaerobacterium saccharovorans</name>
    <dbReference type="NCBI Taxonomy" id="474960"/>
    <lineage>
        <taxon>Bacteria</taxon>
        <taxon>Bacillati</taxon>
        <taxon>Bacillota</taxon>
        <taxon>Clostridia</taxon>
        <taxon>Eubacteriales</taxon>
        <taxon>Oscillospiraceae</taxon>
        <taxon>Hydrogenoanaerobacterium</taxon>
    </lineage>
</organism>
<evidence type="ECO:0000256" key="5">
    <source>
        <dbReference type="HAMAP-Rule" id="MF_00081"/>
    </source>
</evidence>
<evidence type="ECO:0000313" key="8">
    <source>
        <dbReference type="EMBL" id="MBM6922759.1"/>
    </source>
</evidence>
<dbReference type="InterPro" id="IPR005104">
    <property type="entry name" value="WHTH_HrcA_DNA-bd"/>
</dbReference>
<dbReference type="InterPro" id="IPR023120">
    <property type="entry name" value="WHTH_transcript_rep_HrcA_IDD"/>
</dbReference>
<accession>A0ABS2GM08</accession>
<comment type="similarity">
    <text evidence="5">Belongs to the HrcA family.</text>
</comment>
<proteinExistence type="inferred from homology"/>
<name>A0ABS2GM08_9FIRM</name>
<dbReference type="PANTHER" id="PTHR34824">
    <property type="entry name" value="HEAT-INDUCIBLE TRANSCRIPTION REPRESSOR HRCA"/>
    <property type="match status" value="1"/>
</dbReference>
<feature type="domain" description="Winged helix-turn-helix transcription repressor HrcA DNA-binding" evidence="7">
    <location>
        <begin position="3"/>
        <end position="73"/>
    </location>
</feature>